<proteinExistence type="predicted"/>
<organism evidence="2">
    <name type="scientific">Gymnodinialimonas phycosphaerae</name>
    <dbReference type="NCBI Taxonomy" id="2841589"/>
    <lineage>
        <taxon>Bacteria</taxon>
        <taxon>Pseudomonadati</taxon>
        <taxon>Pseudomonadota</taxon>
        <taxon>Alphaproteobacteria</taxon>
        <taxon>Rhodobacterales</taxon>
        <taxon>Paracoccaceae</taxon>
        <taxon>Gymnodinialimonas</taxon>
    </lineage>
</organism>
<dbReference type="RefSeq" id="WP_257892487.1">
    <property type="nucleotide sequence ID" value="NZ_JAIMBW010000001.1"/>
</dbReference>
<dbReference type="EMBL" id="JAIMBW010000001">
    <property type="protein sequence ID" value="MBY4892718.1"/>
    <property type="molecule type" value="Genomic_DNA"/>
</dbReference>
<protein>
    <submittedName>
        <fullName evidence="2">Uncharacterized protein</fullName>
    </submittedName>
</protein>
<evidence type="ECO:0000313" key="3">
    <source>
        <dbReference type="Proteomes" id="UP000693972"/>
    </source>
</evidence>
<dbReference type="EMBL" id="CP078073">
    <property type="protein sequence ID" value="QXL89447.1"/>
    <property type="molecule type" value="Genomic_DNA"/>
</dbReference>
<accession>A0A975TYD8</accession>
<keyword evidence="3" id="KW-1185">Reference proteome</keyword>
<reference evidence="2 3" key="1">
    <citation type="submission" date="2021-07" db="EMBL/GenBank/DDBJ databases">
        <title>Karlodiniumbacter phycospheric gen. nov., sp. nov., a phycosphere bacterium isolated from karlodinium veneficum.</title>
        <authorList>
            <person name="Peng Y."/>
            <person name="Jiang L."/>
            <person name="Lee J."/>
        </authorList>
    </citation>
    <scope>NUCLEOTIDE SEQUENCE</scope>
    <source>
        <strain evidence="2 3">N5</strain>
    </source>
</reference>
<sequence>MTAQSNTERTITTPEMSDAVTAYAAGLGDGVAELVDVAPAVGAIEDQPFYNVILAGEKPVFGWLVWELTGFWLEAQRHVMVERDGKLVDITPPIDGEAQVLFIRDSDWAFDYLNPKPVRKAQRHLLTDDADVVKWAKLADEFDLFKFRHTSFKGEKSEFVIPEGKDHRRMERMQRDYNAAARICLAK</sequence>
<dbReference type="AlphaFoldDB" id="A0A975TYD8"/>
<name>A0A975TYD8_9RHOB</name>
<evidence type="ECO:0000313" key="1">
    <source>
        <dbReference type="EMBL" id="MBY4892718.1"/>
    </source>
</evidence>
<gene>
    <name evidence="1" type="ORF">KUL25_08070</name>
    <name evidence="2" type="ORF">KUL25_08075</name>
</gene>
<dbReference type="Proteomes" id="UP000693972">
    <property type="component" value="Unassembled WGS sequence"/>
</dbReference>
<evidence type="ECO:0000313" key="2">
    <source>
        <dbReference type="EMBL" id="QXL89447.1"/>
    </source>
</evidence>